<feature type="region of interest" description="Disordered" evidence="7">
    <location>
        <begin position="404"/>
        <end position="564"/>
    </location>
</feature>
<dbReference type="GO" id="GO:0008324">
    <property type="term" value="F:monoatomic cation transmembrane transporter activity"/>
    <property type="evidence" value="ECO:0007669"/>
    <property type="project" value="TreeGrafter"/>
</dbReference>
<feature type="transmembrane region" description="Helical" evidence="8">
    <location>
        <begin position="969"/>
        <end position="990"/>
    </location>
</feature>
<feature type="compositionally biased region" description="Polar residues" evidence="7">
    <location>
        <begin position="464"/>
        <end position="475"/>
    </location>
</feature>
<accession>A0AAF0DKT0</accession>
<evidence type="ECO:0000259" key="9">
    <source>
        <dbReference type="Pfam" id="PF01699"/>
    </source>
</evidence>
<feature type="transmembrane region" description="Helical" evidence="8">
    <location>
        <begin position="766"/>
        <end position="787"/>
    </location>
</feature>
<dbReference type="Pfam" id="PF01699">
    <property type="entry name" value="Na_Ca_ex"/>
    <property type="match status" value="2"/>
</dbReference>
<feature type="transmembrane region" description="Helical" evidence="8">
    <location>
        <begin position="799"/>
        <end position="818"/>
    </location>
</feature>
<reference evidence="10" key="1">
    <citation type="submission" date="2023-03" db="EMBL/GenBank/DDBJ databases">
        <title>Emydomyces testavorans Genome Sequence.</title>
        <authorList>
            <person name="Hoyer L."/>
        </authorList>
    </citation>
    <scope>NUCLEOTIDE SEQUENCE</scope>
    <source>
        <strain evidence="10">16-2883</strain>
    </source>
</reference>
<evidence type="ECO:0000256" key="6">
    <source>
        <dbReference type="ARBA" id="ARBA00023136"/>
    </source>
</evidence>
<name>A0AAF0DKT0_9EURO</name>
<feature type="region of interest" description="Disordered" evidence="7">
    <location>
        <begin position="661"/>
        <end position="680"/>
    </location>
</feature>
<feature type="compositionally biased region" description="Polar residues" evidence="7">
    <location>
        <begin position="691"/>
        <end position="702"/>
    </location>
</feature>
<dbReference type="InterPro" id="IPR051359">
    <property type="entry name" value="CaCA_antiporter"/>
</dbReference>
<dbReference type="Gene3D" id="1.20.1420.30">
    <property type="entry name" value="NCX, central ion-binding region"/>
    <property type="match status" value="2"/>
</dbReference>
<feature type="compositionally biased region" description="Low complexity" evidence="7">
    <location>
        <begin position="521"/>
        <end position="542"/>
    </location>
</feature>
<evidence type="ECO:0000313" key="11">
    <source>
        <dbReference type="Proteomes" id="UP001219355"/>
    </source>
</evidence>
<evidence type="ECO:0000256" key="3">
    <source>
        <dbReference type="ARBA" id="ARBA00022448"/>
    </source>
</evidence>
<feature type="transmembrane region" description="Helical" evidence="8">
    <location>
        <begin position="242"/>
        <end position="266"/>
    </location>
</feature>
<dbReference type="GO" id="GO:0016020">
    <property type="term" value="C:membrane"/>
    <property type="evidence" value="ECO:0007669"/>
    <property type="project" value="UniProtKB-SubCell"/>
</dbReference>
<dbReference type="Proteomes" id="UP001219355">
    <property type="component" value="Chromosome 3"/>
</dbReference>
<evidence type="ECO:0000256" key="5">
    <source>
        <dbReference type="ARBA" id="ARBA00022989"/>
    </source>
</evidence>
<dbReference type="InterPro" id="IPR044880">
    <property type="entry name" value="NCX_ion-bd_dom_sf"/>
</dbReference>
<keyword evidence="11" id="KW-1185">Reference proteome</keyword>
<dbReference type="GO" id="GO:0006874">
    <property type="term" value="P:intracellular calcium ion homeostasis"/>
    <property type="evidence" value="ECO:0007669"/>
    <property type="project" value="TreeGrafter"/>
</dbReference>
<keyword evidence="4 8" id="KW-0812">Transmembrane</keyword>
<evidence type="ECO:0000256" key="1">
    <source>
        <dbReference type="ARBA" id="ARBA00004141"/>
    </source>
</evidence>
<keyword evidence="3" id="KW-0813">Transport</keyword>
<sequence length="991" mass="108297">MDSFLESVLSRASATRKSRRRYSSRPFYLVLIVLLALAAVTVFIPRPGGRALSPETLHSQRQLAIERRGLSNIAANKQDAKDQCAHVLANCADHEVGLLSYLQLYYCKLPNAKPVAFVILALWLSLLFSTIGIAASDFLCVNLSTIASILGMSESLTGVTFLAFGNGSPDVFSTFAAMSSNSGSLAIGELIGAAGFISAVVAGSMALVRPFRVARRSFIRDIAFFTCSASFSLVFIADGKLHMWECIIMIVFYLFYVVVVVIWHWYLGRQRQRLERDLMARAQFHIPQNQELDIQEMPEDEDAPVARGQHPLFLGPSDDDFDALERADIPTWRIEEEEDDETRDRYLAELQENMRVSRPSARRRGTTMGPIRPSLVGALEFRSVLSALERSRSFHSGRIHLRSYSDDVSHPGMPSVPGRARAVSANPPTRAHLHHTQQNETASESGVPISRPQRVENGNLLFASPTSSRYPSRSHSPIPRERGGSPNFLAPPGGPFRLPSYGTQRGDVQTGETSTLISPQSPGAKYAYAASSSSVNSSKPHSPTTPFPPYRDDELSVRSETPSIRFPPTSISARSVCTPDRFHEERRLAWWPYRYLPSPSLLICTLFPTLSGWGEKSMWGKFLGITAAPSVLLLTITLPVAESPEVESESESSPPLIASLLDENTTTDPSDTLLSGPSDVDTVTHLDRSTLNDQRNTQQPTLTVPPVSRHRHDSEAPLLPKQLEQNSSAPKQWNRWLLTLQLLTAPFFITLTAWANLDSDMNPRNLLIPTLISLLVSVVFLATLILTTKPTTNQLPSRARPFLAFLGFVVSIAWISTLATEVVNLLKSIGVILSISDSLLGLTIFAIGNSLGDLVADVTVARLGYPVMALSACFGGPMLNILIGIGVGGLYMTLHSTTKQQQQQHASASASVPLGLKAVVARTLSAAAQDPYRIYVSKSLLISGATLLATLVGLLIVVPLNGWRMDRKIGVGLVTLWCVSTVCNVVVEVVS</sequence>
<protein>
    <recommendedName>
        <fullName evidence="9">Sodium/calcium exchanger membrane region domain-containing protein</fullName>
    </recommendedName>
</protein>
<feature type="compositionally biased region" description="Polar residues" evidence="7">
    <location>
        <begin position="662"/>
        <end position="675"/>
    </location>
</feature>
<feature type="transmembrane region" description="Helical" evidence="8">
    <location>
        <begin position="26"/>
        <end position="44"/>
    </location>
</feature>
<feature type="transmembrane region" description="Helical" evidence="8">
    <location>
        <begin position="867"/>
        <end position="894"/>
    </location>
</feature>
<feature type="transmembrane region" description="Helical" evidence="8">
    <location>
        <begin position="940"/>
        <end position="963"/>
    </location>
</feature>
<feature type="transmembrane region" description="Helical" evidence="8">
    <location>
        <begin position="115"/>
        <end position="134"/>
    </location>
</feature>
<feature type="transmembrane region" description="Helical" evidence="8">
    <location>
        <begin position="218"/>
        <end position="236"/>
    </location>
</feature>
<gene>
    <name evidence="10" type="ORF">PRK78_005579</name>
</gene>
<evidence type="ECO:0000256" key="8">
    <source>
        <dbReference type="SAM" id="Phobius"/>
    </source>
</evidence>
<feature type="transmembrane region" description="Helical" evidence="8">
    <location>
        <begin position="736"/>
        <end position="754"/>
    </location>
</feature>
<feature type="domain" description="Sodium/calcium exchanger membrane region" evidence="9">
    <location>
        <begin position="121"/>
        <end position="260"/>
    </location>
</feature>
<dbReference type="EMBL" id="CP120629">
    <property type="protein sequence ID" value="WEW60094.1"/>
    <property type="molecule type" value="Genomic_DNA"/>
</dbReference>
<feature type="domain" description="Sodium/calcium exchanger membrane region" evidence="9">
    <location>
        <begin position="804"/>
        <end position="983"/>
    </location>
</feature>
<feature type="transmembrane region" description="Helical" evidence="8">
    <location>
        <begin position="185"/>
        <end position="206"/>
    </location>
</feature>
<feature type="transmembrane region" description="Helical" evidence="8">
    <location>
        <begin position="146"/>
        <end position="165"/>
    </location>
</feature>
<keyword evidence="6 8" id="KW-0472">Membrane</keyword>
<organism evidence="10 11">
    <name type="scientific">Emydomyces testavorans</name>
    <dbReference type="NCBI Taxonomy" id="2070801"/>
    <lineage>
        <taxon>Eukaryota</taxon>
        <taxon>Fungi</taxon>
        <taxon>Dikarya</taxon>
        <taxon>Ascomycota</taxon>
        <taxon>Pezizomycotina</taxon>
        <taxon>Eurotiomycetes</taxon>
        <taxon>Eurotiomycetidae</taxon>
        <taxon>Onygenales</taxon>
        <taxon>Nannizziopsiaceae</taxon>
        <taxon>Emydomyces</taxon>
    </lineage>
</organism>
<comment type="subcellular location">
    <subcellularLocation>
        <location evidence="1">Membrane</location>
        <topology evidence="1">Multi-pass membrane protein</topology>
    </subcellularLocation>
</comment>
<evidence type="ECO:0000256" key="2">
    <source>
        <dbReference type="ARBA" id="ARBA00008170"/>
    </source>
</evidence>
<dbReference type="PANTHER" id="PTHR12266:SF0">
    <property type="entry name" value="MITOCHONDRIAL SODIUM_CALCIUM EXCHANGER PROTEIN"/>
    <property type="match status" value="1"/>
</dbReference>
<evidence type="ECO:0000256" key="7">
    <source>
        <dbReference type="SAM" id="MobiDB-lite"/>
    </source>
</evidence>
<evidence type="ECO:0000313" key="10">
    <source>
        <dbReference type="EMBL" id="WEW60094.1"/>
    </source>
</evidence>
<dbReference type="InterPro" id="IPR004837">
    <property type="entry name" value="NaCa_Exmemb"/>
</dbReference>
<dbReference type="AlphaFoldDB" id="A0AAF0DKT0"/>
<feature type="region of interest" description="Disordered" evidence="7">
    <location>
        <begin position="689"/>
        <end position="714"/>
    </location>
</feature>
<dbReference type="PANTHER" id="PTHR12266">
    <property type="entry name" value="NA+/CA2+ K+ INDEPENDENT EXCHANGER"/>
    <property type="match status" value="1"/>
</dbReference>
<feature type="transmembrane region" description="Helical" evidence="8">
    <location>
        <begin position="825"/>
        <end position="847"/>
    </location>
</feature>
<evidence type="ECO:0000256" key="4">
    <source>
        <dbReference type="ARBA" id="ARBA00022692"/>
    </source>
</evidence>
<proteinExistence type="inferred from homology"/>
<feature type="compositionally biased region" description="Polar residues" evidence="7">
    <location>
        <begin position="501"/>
        <end position="520"/>
    </location>
</feature>
<keyword evidence="5 8" id="KW-1133">Transmembrane helix</keyword>
<comment type="similarity">
    <text evidence="2">Belongs to the Ca(2+):cation antiporter (CaCA) (TC 2.A.19) family.</text>
</comment>